<feature type="domain" description="NIF system FeS cluster assembly NifU C-terminal" evidence="6">
    <location>
        <begin position="111"/>
        <end position="177"/>
    </location>
</feature>
<keyword evidence="2 5" id="KW-0479">Metal-binding</keyword>
<dbReference type="InterPro" id="IPR000361">
    <property type="entry name" value="ATAP_core_dom"/>
</dbReference>
<reference evidence="8" key="1">
    <citation type="submission" date="2019-02" db="EMBL/GenBank/DDBJ databases">
        <authorList>
            <person name="Li S.-H."/>
        </authorList>
    </citation>
    <scope>NUCLEOTIDE SEQUENCE</scope>
    <source>
        <strain evidence="8">IMCC11814</strain>
    </source>
</reference>
<comment type="caution">
    <text evidence="8">The sequence shown here is derived from an EMBL/GenBank/DDBJ whole genome shotgun (WGS) entry which is preliminary data.</text>
</comment>
<dbReference type="Gene3D" id="2.60.300.12">
    <property type="entry name" value="HesB-like domain"/>
    <property type="match status" value="1"/>
</dbReference>
<dbReference type="InterPro" id="IPR035903">
    <property type="entry name" value="HesB-like_dom_sf"/>
</dbReference>
<comment type="subunit">
    <text evidence="5">Homodimer.</text>
</comment>
<sequence>MITITDSAQDYLAELLTKQEDALGVRVFINQPGTARAETCIAYCREGDLQEGDDVVELEKFKVWYEASSLPYLEDALVDYSKDRMGGQLTIKAPNAKMPRVDADSPMEDRVNYVLYNEVNPALAAHGGEVSLVEITDDMFAVLQFGGGCQGCSAVDETLKGGVEKTLLEQLPQLAGVRDMTDHSDTSKAYY</sequence>
<organism evidence="8 9">
    <name type="scientific">Candidatus Marimicrobium litorale</name>
    <dbReference type="NCBI Taxonomy" id="2518991"/>
    <lineage>
        <taxon>Bacteria</taxon>
        <taxon>Pseudomonadati</taxon>
        <taxon>Pseudomonadota</taxon>
        <taxon>Gammaproteobacteria</taxon>
        <taxon>Cellvibrionales</taxon>
        <taxon>Halieaceae</taxon>
        <taxon>Marimicrobium</taxon>
    </lineage>
</organism>
<name>A0ABT3T2E6_9GAMM</name>
<feature type="domain" description="Core" evidence="7">
    <location>
        <begin position="2"/>
        <end position="97"/>
    </location>
</feature>
<accession>A0ABT3T2E6</accession>
<keyword evidence="4 5" id="KW-0411">Iron-sulfur</keyword>
<dbReference type="Gene3D" id="3.30.300.130">
    <property type="entry name" value="Fe-S cluster assembly (FSCA)"/>
    <property type="match status" value="1"/>
</dbReference>
<evidence type="ECO:0000256" key="4">
    <source>
        <dbReference type="ARBA" id="ARBA00023014"/>
    </source>
</evidence>
<evidence type="ECO:0000256" key="1">
    <source>
        <dbReference type="ARBA" id="ARBA00022485"/>
    </source>
</evidence>
<protein>
    <recommendedName>
        <fullName evidence="5">Fe/S biogenesis protein NfuA</fullName>
    </recommendedName>
</protein>
<evidence type="ECO:0000259" key="7">
    <source>
        <dbReference type="Pfam" id="PF01521"/>
    </source>
</evidence>
<dbReference type="SUPFAM" id="SSF89360">
    <property type="entry name" value="HesB-like domain"/>
    <property type="match status" value="1"/>
</dbReference>
<keyword evidence="1 5" id="KW-0004">4Fe-4S</keyword>
<feature type="binding site" evidence="5">
    <location>
        <position position="152"/>
    </location>
    <ligand>
        <name>[4Fe-4S] cluster</name>
        <dbReference type="ChEBI" id="CHEBI:49883"/>
    </ligand>
</feature>
<dbReference type="Pfam" id="PF01106">
    <property type="entry name" value="NifU"/>
    <property type="match status" value="1"/>
</dbReference>
<dbReference type="InterPro" id="IPR034904">
    <property type="entry name" value="FSCA_dom_sf"/>
</dbReference>
<evidence type="ECO:0000313" key="9">
    <source>
        <dbReference type="Proteomes" id="UP001143304"/>
    </source>
</evidence>
<keyword evidence="3 5" id="KW-0408">Iron</keyword>
<evidence type="ECO:0000256" key="2">
    <source>
        <dbReference type="ARBA" id="ARBA00022723"/>
    </source>
</evidence>
<evidence type="ECO:0000313" key="8">
    <source>
        <dbReference type="EMBL" id="MCX2976432.1"/>
    </source>
</evidence>
<comment type="similarity">
    <text evidence="5">Belongs to the NfuA family.</text>
</comment>
<comment type="cofactor">
    <cofactor evidence="5">
        <name>[4Fe-4S] cluster</name>
        <dbReference type="ChEBI" id="CHEBI:49883"/>
    </cofactor>
    <text evidence="5">Binds 1 [4Fe-4S] cluster per subunit. The cluster is presumably bound at the interface of two monomers.</text>
</comment>
<comment type="function">
    <text evidence="5">Involved in iron-sulfur cluster biogenesis. Binds a 4Fe-4S cluster, can transfer this cluster to apoproteins, and thereby intervenes in the maturation of Fe/S proteins. Could also act as a scaffold/chaperone for damaged Fe/S proteins.</text>
</comment>
<dbReference type="SUPFAM" id="SSF117916">
    <property type="entry name" value="Fe-S cluster assembly (FSCA) domain-like"/>
    <property type="match status" value="1"/>
</dbReference>
<dbReference type="PANTHER" id="PTHR11178:SF51">
    <property type="entry name" value="FE_S BIOGENESIS PROTEIN NFUA"/>
    <property type="match status" value="1"/>
</dbReference>
<dbReference type="NCBIfam" id="TIGR03341">
    <property type="entry name" value="YhgI_GntY"/>
    <property type="match status" value="1"/>
</dbReference>
<evidence type="ECO:0000256" key="3">
    <source>
        <dbReference type="ARBA" id="ARBA00023004"/>
    </source>
</evidence>
<feature type="binding site" evidence="5">
    <location>
        <position position="149"/>
    </location>
    <ligand>
        <name>[4Fe-4S] cluster</name>
        <dbReference type="ChEBI" id="CHEBI:49883"/>
    </ligand>
</feature>
<dbReference type="PANTHER" id="PTHR11178">
    <property type="entry name" value="IRON-SULFUR CLUSTER SCAFFOLD PROTEIN NFU-RELATED"/>
    <property type="match status" value="1"/>
</dbReference>
<dbReference type="Proteomes" id="UP001143304">
    <property type="component" value="Unassembled WGS sequence"/>
</dbReference>
<dbReference type="InterPro" id="IPR001075">
    <property type="entry name" value="NIF_FeS_clus_asmbl_NifU_C"/>
</dbReference>
<evidence type="ECO:0000259" key="6">
    <source>
        <dbReference type="Pfam" id="PF01106"/>
    </source>
</evidence>
<dbReference type="InterPro" id="IPR017726">
    <property type="entry name" value="Fe/S_biogenesis_protein_NfuA"/>
</dbReference>
<proteinExistence type="inferred from homology"/>
<keyword evidence="9" id="KW-1185">Reference proteome</keyword>
<gene>
    <name evidence="5 8" type="primary">nfuA</name>
    <name evidence="8" type="ORF">EYC82_03590</name>
</gene>
<dbReference type="Pfam" id="PF01521">
    <property type="entry name" value="Fe-S_biosyn"/>
    <property type="match status" value="1"/>
</dbReference>
<dbReference type="RefSeq" id="WP_279248183.1">
    <property type="nucleotide sequence ID" value="NZ_SHNO01000001.1"/>
</dbReference>
<dbReference type="HAMAP" id="MF_01637">
    <property type="entry name" value="Fe_S_biogen_NfuA"/>
    <property type="match status" value="1"/>
</dbReference>
<dbReference type="EMBL" id="SHNO01000001">
    <property type="protein sequence ID" value="MCX2976432.1"/>
    <property type="molecule type" value="Genomic_DNA"/>
</dbReference>
<evidence type="ECO:0000256" key="5">
    <source>
        <dbReference type="HAMAP-Rule" id="MF_01637"/>
    </source>
</evidence>